<keyword evidence="3" id="KW-1185">Reference proteome</keyword>
<evidence type="ECO:0000259" key="1">
    <source>
        <dbReference type="Pfam" id="PF09413"/>
    </source>
</evidence>
<proteinExistence type="predicted"/>
<organism evidence="2 3">
    <name type="scientific">Faecalibacter rhinopitheci</name>
    <dbReference type="NCBI Taxonomy" id="2779678"/>
    <lineage>
        <taxon>Bacteria</taxon>
        <taxon>Pseudomonadati</taxon>
        <taxon>Bacteroidota</taxon>
        <taxon>Flavobacteriia</taxon>
        <taxon>Flavobacteriales</taxon>
        <taxon>Weeksellaceae</taxon>
        <taxon>Faecalibacter</taxon>
    </lineage>
</organism>
<sequence>MGTFKILAKFNTVIEAEIVQLLLESEGIRSDVLDSNLSYTIGPTFSQGIRLQVRAEDYELAVKVYENSLDNSSNDFV</sequence>
<gene>
    <name evidence="2" type="ORF">IM532_03100</name>
</gene>
<protein>
    <submittedName>
        <fullName evidence="2">DUF2007 domain-containing protein</fullName>
    </submittedName>
</protein>
<evidence type="ECO:0000313" key="3">
    <source>
        <dbReference type="Proteomes" id="UP000608754"/>
    </source>
</evidence>
<dbReference type="RefSeq" id="WP_194181990.1">
    <property type="nucleotide sequence ID" value="NZ_JADGIK010000002.1"/>
</dbReference>
<dbReference type="AlphaFoldDB" id="A0A8J7FNR2"/>
<dbReference type="InterPro" id="IPR011322">
    <property type="entry name" value="N-reg_PII-like_a/b"/>
</dbReference>
<dbReference type="InterPro" id="IPR018551">
    <property type="entry name" value="DUF2007"/>
</dbReference>
<dbReference type="Proteomes" id="UP000608754">
    <property type="component" value="Unassembled WGS sequence"/>
</dbReference>
<name>A0A8J7FNR2_9FLAO</name>
<comment type="caution">
    <text evidence="2">The sequence shown here is derived from an EMBL/GenBank/DDBJ whole genome shotgun (WGS) entry which is preliminary data.</text>
</comment>
<dbReference type="EMBL" id="JADGIK010000002">
    <property type="protein sequence ID" value="MBF0596454.1"/>
    <property type="molecule type" value="Genomic_DNA"/>
</dbReference>
<dbReference type="Gene3D" id="3.30.70.790">
    <property type="entry name" value="UreE, C-terminal domain"/>
    <property type="match status" value="1"/>
</dbReference>
<accession>A0A8J7FNR2</accession>
<reference evidence="2" key="1">
    <citation type="submission" date="2020-10" db="EMBL/GenBank/DDBJ databases">
        <authorList>
            <person name="Lu T."/>
            <person name="Wang Q."/>
            <person name="Han X."/>
        </authorList>
    </citation>
    <scope>NUCLEOTIDE SEQUENCE</scope>
    <source>
        <strain evidence="2">WQ 117</strain>
    </source>
</reference>
<evidence type="ECO:0000313" key="2">
    <source>
        <dbReference type="EMBL" id="MBF0596454.1"/>
    </source>
</evidence>
<feature type="domain" description="DUF2007" evidence="1">
    <location>
        <begin position="5"/>
        <end position="65"/>
    </location>
</feature>
<dbReference type="SUPFAM" id="SSF54913">
    <property type="entry name" value="GlnB-like"/>
    <property type="match status" value="1"/>
</dbReference>
<dbReference type="Pfam" id="PF09413">
    <property type="entry name" value="DUF2007"/>
    <property type="match status" value="1"/>
</dbReference>